<accession>A0A1H0YJN9</accession>
<feature type="transmembrane region" description="Helical" evidence="1">
    <location>
        <begin position="271"/>
        <end position="292"/>
    </location>
</feature>
<dbReference type="PANTHER" id="PTHR30221">
    <property type="entry name" value="SMALL-CONDUCTANCE MECHANOSENSITIVE CHANNEL"/>
    <property type="match status" value="1"/>
</dbReference>
<evidence type="ECO:0000313" key="3">
    <source>
        <dbReference type="Proteomes" id="UP000199481"/>
    </source>
</evidence>
<feature type="transmembrane region" description="Helical" evidence="1">
    <location>
        <begin position="117"/>
        <end position="135"/>
    </location>
</feature>
<dbReference type="EMBL" id="FNJW01000008">
    <property type="protein sequence ID" value="SDQ15298.1"/>
    <property type="molecule type" value="Genomic_DNA"/>
</dbReference>
<dbReference type="AlphaFoldDB" id="A0A1H0YJN9"/>
<keyword evidence="1" id="KW-0812">Transmembrane</keyword>
<dbReference type="GO" id="GO:0008381">
    <property type="term" value="F:mechanosensitive monoatomic ion channel activity"/>
    <property type="evidence" value="ECO:0007669"/>
    <property type="project" value="InterPro"/>
</dbReference>
<feature type="transmembrane region" description="Helical" evidence="1">
    <location>
        <begin position="304"/>
        <end position="332"/>
    </location>
</feature>
<sequence length="420" mass="44418">MDNVTDSVNSGLNSFFDFLPTLLGAILLLLLAWIVATLVKKAVQKGLKAAGFGRLLTKWGVTNSQEQADTTIDSLAQVLYFLIWLLFLPGILSMLGLDAVAQPISNMFDSALNFLPNLFAAAVIVAVGVFVARFVKNLVYNLALTLNVDKWVSKFTSPGSDANTTPSASQKSTMAKVLGNLAYIVVLIPIVTIALETLNIDSISRPIVGVLNQVLAAIPNIIVAVILLAVGVAIAKFVGNLLTDLLSSSGINDLTKYVKNSGNMNFDLAKIIGQTVTVVISVFFVVEALNVLNLEVLNSIGAAVIAYLPLVLSALIILGIGVVGGTALGGFISKSTGNKFAGEILKYILIVLSVFMALNQLQFATSIVNLAFILILGALSVAFAIAFGVGGRDFAKSQLAKLDKKMEKENKSTNDQGPTL</sequence>
<proteinExistence type="predicted"/>
<organism evidence="2 3">
    <name type="scientific">Carnobacterium viridans</name>
    <dbReference type="NCBI Taxonomy" id="174587"/>
    <lineage>
        <taxon>Bacteria</taxon>
        <taxon>Bacillati</taxon>
        <taxon>Bacillota</taxon>
        <taxon>Bacilli</taxon>
        <taxon>Lactobacillales</taxon>
        <taxon>Carnobacteriaceae</taxon>
        <taxon>Carnobacterium</taxon>
    </lineage>
</organism>
<gene>
    <name evidence="2" type="ORF">SAMN04487752_0988</name>
</gene>
<keyword evidence="3" id="KW-1185">Reference proteome</keyword>
<feature type="transmembrane region" description="Helical" evidence="1">
    <location>
        <begin position="78"/>
        <end position="97"/>
    </location>
</feature>
<dbReference type="RefSeq" id="WP_089975751.1">
    <property type="nucleotide sequence ID" value="NZ_CP084916.1"/>
</dbReference>
<protein>
    <submittedName>
        <fullName evidence="2">Conserved TM helix</fullName>
    </submittedName>
</protein>
<reference evidence="3" key="1">
    <citation type="submission" date="2016-10" db="EMBL/GenBank/DDBJ databases">
        <authorList>
            <person name="Varghese N."/>
            <person name="Submissions S."/>
        </authorList>
    </citation>
    <scope>NUCLEOTIDE SEQUENCE [LARGE SCALE GENOMIC DNA]</scope>
    <source>
        <strain evidence="3">MPL-11</strain>
    </source>
</reference>
<feature type="transmembrane region" description="Helical" evidence="1">
    <location>
        <begin position="177"/>
        <end position="195"/>
    </location>
</feature>
<name>A0A1H0YJN9_9LACT</name>
<dbReference type="NCBIfam" id="NF033912">
    <property type="entry name" value="msc"/>
    <property type="match status" value="1"/>
</dbReference>
<feature type="transmembrane region" description="Helical" evidence="1">
    <location>
        <begin position="344"/>
        <end position="361"/>
    </location>
</feature>
<dbReference type="OrthoDB" id="1411407at2"/>
<keyword evidence="1" id="KW-1133">Transmembrane helix</keyword>
<evidence type="ECO:0000313" key="2">
    <source>
        <dbReference type="EMBL" id="SDQ15298.1"/>
    </source>
</evidence>
<feature type="transmembrane region" description="Helical" evidence="1">
    <location>
        <begin position="18"/>
        <end position="39"/>
    </location>
</feature>
<keyword evidence="1" id="KW-0472">Membrane</keyword>
<dbReference type="InterPro" id="IPR008910">
    <property type="entry name" value="MSC_TM_helix"/>
</dbReference>
<feature type="transmembrane region" description="Helical" evidence="1">
    <location>
        <begin position="367"/>
        <end position="389"/>
    </location>
</feature>
<dbReference type="InterPro" id="IPR045275">
    <property type="entry name" value="MscS_archaea/bacteria_type"/>
</dbReference>
<dbReference type="Gene3D" id="1.10.287.1260">
    <property type="match status" value="2"/>
</dbReference>
<evidence type="ECO:0000256" key="1">
    <source>
        <dbReference type="SAM" id="Phobius"/>
    </source>
</evidence>
<dbReference type="PANTHER" id="PTHR30221:SF1">
    <property type="entry name" value="SMALL-CONDUCTANCE MECHANOSENSITIVE CHANNEL"/>
    <property type="match status" value="1"/>
</dbReference>
<feature type="transmembrane region" description="Helical" evidence="1">
    <location>
        <begin position="215"/>
        <end position="238"/>
    </location>
</feature>
<dbReference type="Pfam" id="PF05552">
    <property type="entry name" value="MS_channel_1st_1"/>
    <property type="match status" value="3"/>
</dbReference>
<dbReference type="Proteomes" id="UP000199481">
    <property type="component" value="Unassembled WGS sequence"/>
</dbReference>